<proteinExistence type="predicted"/>
<dbReference type="Gene3D" id="3.30.160.60">
    <property type="entry name" value="Classic Zinc Finger"/>
    <property type="match status" value="1"/>
</dbReference>
<keyword evidence="2 4" id="KW-0863">Zinc-finger</keyword>
<dbReference type="InParanoid" id="B7PX18"/>
<evidence type="ECO:0000313" key="7">
    <source>
        <dbReference type="EnsemblMetazoa" id="ISCW007330-PA"/>
    </source>
</evidence>
<dbReference type="Proteomes" id="UP000001555">
    <property type="component" value="Unassembled WGS sequence"/>
</dbReference>
<evidence type="ECO:0000313" key="8">
    <source>
        <dbReference type="Proteomes" id="UP000001555"/>
    </source>
</evidence>
<dbReference type="GO" id="GO:0008270">
    <property type="term" value="F:zinc ion binding"/>
    <property type="evidence" value="ECO:0007669"/>
    <property type="project" value="UniProtKB-KW"/>
</dbReference>
<reference evidence="7" key="2">
    <citation type="submission" date="2020-05" db="UniProtKB">
        <authorList>
            <consortium name="EnsemblMetazoa"/>
        </authorList>
    </citation>
    <scope>IDENTIFICATION</scope>
    <source>
        <strain evidence="7">wikel</strain>
    </source>
</reference>
<accession>B7PX18</accession>
<dbReference type="HOGENOM" id="CLU_2529976_0_0_1"/>
<dbReference type="SUPFAM" id="SSF57667">
    <property type="entry name" value="beta-beta-alpha zinc fingers"/>
    <property type="match status" value="1"/>
</dbReference>
<dbReference type="AlphaFoldDB" id="B7PX18"/>
<dbReference type="SMART" id="SM00355">
    <property type="entry name" value="ZnF_C2H2"/>
    <property type="match status" value="2"/>
</dbReference>
<dbReference type="InterPro" id="IPR013087">
    <property type="entry name" value="Znf_C2H2_type"/>
</dbReference>
<evidence type="ECO:0000313" key="6">
    <source>
        <dbReference type="EMBL" id="EEC11140.1"/>
    </source>
</evidence>
<dbReference type="PaxDb" id="6945-B7PX18"/>
<protein>
    <recommendedName>
        <fullName evidence="5">C2H2-type domain-containing protein</fullName>
    </recommendedName>
</protein>
<dbReference type="VEuPathDB" id="VectorBase:ISCP_006644"/>
<evidence type="ECO:0000256" key="4">
    <source>
        <dbReference type="PROSITE-ProRule" id="PRU00042"/>
    </source>
</evidence>
<keyword evidence="8" id="KW-1185">Reference proteome</keyword>
<dbReference type="OrthoDB" id="10015593at2759"/>
<keyword evidence="1" id="KW-0479">Metal-binding</keyword>
<reference evidence="6 8" key="1">
    <citation type="submission" date="2008-03" db="EMBL/GenBank/DDBJ databases">
        <title>Annotation of Ixodes scapularis.</title>
        <authorList>
            <consortium name="Ixodes scapularis Genome Project Consortium"/>
            <person name="Caler E."/>
            <person name="Hannick L.I."/>
            <person name="Bidwell S."/>
            <person name="Joardar V."/>
            <person name="Thiagarajan M."/>
            <person name="Amedeo P."/>
            <person name="Galinsky K.J."/>
            <person name="Schobel S."/>
            <person name="Inman J."/>
            <person name="Hostetler J."/>
            <person name="Miller J."/>
            <person name="Hammond M."/>
            <person name="Megy K."/>
            <person name="Lawson D."/>
            <person name="Kodira C."/>
            <person name="Sutton G."/>
            <person name="Meyer J."/>
            <person name="Hill C.A."/>
            <person name="Birren B."/>
            <person name="Nene V."/>
            <person name="Collins F."/>
            <person name="Alarcon-Chaidez F."/>
            <person name="Wikel S."/>
            <person name="Strausberg R."/>
        </authorList>
    </citation>
    <scope>NUCLEOTIDE SEQUENCE [LARGE SCALE GENOMIC DNA]</scope>
    <source>
        <strain evidence="8">Wikel</strain>
        <strain evidence="6">Wikel colony</strain>
    </source>
</reference>
<dbReference type="PROSITE" id="PS50157">
    <property type="entry name" value="ZINC_FINGER_C2H2_2"/>
    <property type="match status" value="1"/>
</dbReference>
<sequence length="84" mass="10018">MTYGRGVLYSCNKCEYTATQKCHLKRHLETHIIRRYVCGHCSYLCNTVDYMKVHYSRKHRGEVFNQNSVIADPSFIERQRDRVC</sequence>
<evidence type="ECO:0000256" key="1">
    <source>
        <dbReference type="ARBA" id="ARBA00022723"/>
    </source>
</evidence>
<dbReference type="EMBL" id="ABJB010690919">
    <property type="status" value="NOT_ANNOTATED_CDS"/>
    <property type="molecule type" value="Genomic_DNA"/>
</dbReference>
<name>B7PX18_IXOSC</name>
<feature type="domain" description="C2H2-type" evidence="5">
    <location>
        <begin position="9"/>
        <end position="36"/>
    </location>
</feature>
<dbReference type="VEuPathDB" id="VectorBase:ISCW007330"/>
<dbReference type="InterPro" id="IPR036236">
    <property type="entry name" value="Znf_C2H2_sf"/>
</dbReference>
<gene>
    <name evidence="6" type="ORF">IscW_ISCW007330</name>
</gene>
<keyword evidence="3" id="KW-0862">Zinc</keyword>
<dbReference type="EnsemblMetazoa" id="ISCW007330-RA">
    <property type="protein sequence ID" value="ISCW007330-PA"/>
    <property type="gene ID" value="ISCW007330"/>
</dbReference>
<dbReference type="PROSITE" id="PS00028">
    <property type="entry name" value="ZINC_FINGER_C2H2_1"/>
    <property type="match status" value="1"/>
</dbReference>
<dbReference type="GO" id="GO:0005634">
    <property type="term" value="C:nucleus"/>
    <property type="evidence" value="ECO:0007669"/>
    <property type="project" value="UniProtKB-ARBA"/>
</dbReference>
<evidence type="ECO:0000256" key="3">
    <source>
        <dbReference type="ARBA" id="ARBA00022833"/>
    </source>
</evidence>
<dbReference type="FunFam" id="3.30.160.60:FF:000446">
    <property type="entry name" value="Zinc finger protein"/>
    <property type="match status" value="1"/>
</dbReference>
<dbReference type="VEuPathDB" id="VectorBase:ISCI007330"/>
<dbReference type="EMBL" id="DS811210">
    <property type="protein sequence ID" value="EEC11140.1"/>
    <property type="molecule type" value="Genomic_DNA"/>
</dbReference>
<evidence type="ECO:0000256" key="2">
    <source>
        <dbReference type="ARBA" id="ARBA00022771"/>
    </source>
</evidence>
<evidence type="ECO:0000259" key="5">
    <source>
        <dbReference type="PROSITE" id="PS50157"/>
    </source>
</evidence>
<organism>
    <name type="scientific">Ixodes scapularis</name>
    <name type="common">Black-legged tick</name>
    <name type="synonym">Deer tick</name>
    <dbReference type="NCBI Taxonomy" id="6945"/>
    <lineage>
        <taxon>Eukaryota</taxon>
        <taxon>Metazoa</taxon>
        <taxon>Ecdysozoa</taxon>
        <taxon>Arthropoda</taxon>
        <taxon>Chelicerata</taxon>
        <taxon>Arachnida</taxon>
        <taxon>Acari</taxon>
        <taxon>Parasitiformes</taxon>
        <taxon>Ixodida</taxon>
        <taxon>Ixodoidea</taxon>
        <taxon>Ixodidae</taxon>
        <taxon>Ixodinae</taxon>
        <taxon>Ixodes</taxon>
    </lineage>
</organism>